<evidence type="ECO:0000256" key="8">
    <source>
        <dbReference type="ARBA" id="ARBA00022989"/>
    </source>
</evidence>
<proteinExistence type="predicted"/>
<gene>
    <name evidence="14" type="ORF">PLEPLA_LOCUS6878</name>
</gene>
<sequence>MVYVALELVTVHSSVVLGTLELQLDEEQPAGTIVGDISAGLPPGITASLFFISDHEGTGVGSDLDIDESTGIIKTAKVLDRELRDRYNFIAVTMTGVTVEVNIKVNDINDHAPTFSRRRTTFKIPEQTAIGTRFSLEPAVDADKGQLTTQGYLIKDGNVGQAFTLETRRGSNEVLYLDLVVNAVLDREKRSTYTLSLEAFDGGSPKRTDQMTLDITVQDINDNAPVFNQSRYLAIISENLQPGSNILQVFATDADEGDNGMVLYEINRRQSDPDRYFVVDPRTGVITLNKPLDFEMRRVHELVVQAQDNSTHPEVTNAFVTIHVRDYNDNQPTMTIIFLSEDGSPRISEGAQPGQYVARISVTDPDYWRILDREERDTYELRVMATDSGTPPLRAESSFVIQVTARDKDQGPNGDISYSILQGRGAYSNWFSIDPVTGIITTLSQLDYEKNPNPSITVVASDRGKPPLSSTAVVNIVLQDINDNEPVFERNFYNVSIKESTLPGTCILELRIVPLSVLGGRSGSSRKARGGLPAAEGEMSPDKRWHEWRR</sequence>
<dbReference type="AlphaFoldDB" id="A0A9N7TU22"/>
<keyword evidence="7" id="KW-0130">Cell adhesion</keyword>
<dbReference type="PANTHER" id="PTHR24028">
    <property type="entry name" value="CADHERIN-87A"/>
    <property type="match status" value="1"/>
</dbReference>
<dbReference type="GO" id="GO:0007156">
    <property type="term" value="P:homophilic cell adhesion via plasma membrane adhesion molecules"/>
    <property type="evidence" value="ECO:0007669"/>
    <property type="project" value="InterPro"/>
</dbReference>
<keyword evidence="15" id="KW-1185">Reference proteome</keyword>
<evidence type="ECO:0000256" key="9">
    <source>
        <dbReference type="ARBA" id="ARBA00023136"/>
    </source>
</evidence>
<keyword evidence="6 11" id="KW-0106">Calcium</keyword>
<feature type="domain" description="Cadherin" evidence="13">
    <location>
        <begin position="400"/>
        <end position="488"/>
    </location>
</feature>
<feature type="compositionally biased region" description="Basic and acidic residues" evidence="12">
    <location>
        <begin position="540"/>
        <end position="550"/>
    </location>
</feature>
<evidence type="ECO:0000256" key="11">
    <source>
        <dbReference type="PROSITE-ProRule" id="PRU00043"/>
    </source>
</evidence>
<dbReference type="SMART" id="SM00112">
    <property type="entry name" value="CA"/>
    <property type="match status" value="4"/>
</dbReference>
<accession>A0A9N7TU22</accession>
<evidence type="ECO:0000313" key="14">
    <source>
        <dbReference type="EMBL" id="CAB1419050.1"/>
    </source>
</evidence>
<dbReference type="Proteomes" id="UP001153269">
    <property type="component" value="Unassembled WGS sequence"/>
</dbReference>
<dbReference type="PRINTS" id="PR00205">
    <property type="entry name" value="CADHERIN"/>
</dbReference>
<evidence type="ECO:0000256" key="7">
    <source>
        <dbReference type="ARBA" id="ARBA00022889"/>
    </source>
</evidence>
<evidence type="ECO:0000256" key="12">
    <source>
        <dbReference type="SAM" id="MobiDB-lite"/>
    </source>
</evidence>
<dbReference type="InterPro" id="IPR015919">
    <property type="entry name" value="Cadherin-like_sf"/>
</dbReference>
<evidence type="ECO:0000313" key="15">
    <source>
        <dbReference type="Proteomes" id="UP001153269"/>
    </source>
</evidence>
<comment type="subcellular location">
    <subcellularLocation>
        <location evidence="1">Cell membrane</location>
        <topology evidence="1">Single-pass type I membrane protein</topology>
    </subcellularLocation>
</comment>
<keyword evidence="3" id="KW-0812">Transmembrane</keyword>
<evidence type="ECO:0000259" key="13">
    <source>
        <dbReference type="PROSITE" id="PS50268"/>
    </source>
</evidence>
<evidence type="ECO:0000256" key="2">
    <source>
        <dbReference type="ARBA" id="ARBA00022475"/>
    </source>
</evidence>
<dbReference type="PROSITE" id="PS00232">
    <property type="entry name" value="CADHERIN_1"/>
    <property type="match status" value="3"/>
</dbReference>
<dbReference type="PANTHER" id="PTHR24028:SF345">
    <property type="entry name" value="PROTOCADHERIN-16-LIKE"/>
    <property type="match status" value="1"/>
</dbReference>
<comment type="caution">
    <text evidence="14">The sequence shown here is derived from an EMBL/GenBank/DDBJ whole genome shotgun (WGS) entry which is preliminary data.</text>
</comment>
<dbReference type="Pfam" id="PF00028">
    <property type="entry name" value="Cadherin"/>
    <property type="match status" value="3"/>
</dbReference>
<dbReference type="FunFam" id="2.60.40.60:FF:000020">
    <property type="entry name" value="Dachsous cadherin-related 1b"/>
    <property type="match status" value="2"/>
</dbReference>
<evidence type="ECO:0000256" key="4">
    <source>
        <dbReference type="ARBA" id="ARBA00022729"/>
    </source>
</evidence>
<dbReference type="GO" id="GO:0005886">
    <property type="term" value="C:plasma membrane"/>
    <property type="evidence" value="ECO:0007669"/>
    <property type="project" value="UniProtKB-SubCell"/>
</dbReference>
<dbReference type="EMBL" id="CADEAL010000360">
    <property type="protein sequence ID" value="CAB1419050.1"/>
    <property type="molecule type" value="Genomic_DNA"/>
</dbReference>
<dbReference type="InterPro" id="IPR002126">
    <property type="entry name" value="Cadherin-like_dom"/>
</dbReference>
<organism evidence="14 15">
    <name type="scientific">Pleuronectes platessa</name>
    <name type="common">European plaice</name>
    <dbReference type="NCBI Taxonomy" id="8262"/>
    <lineage>
        <taxon>Eukaryota</taxon>
        <taxon>Metazoa</taxon>
        <taxon>Chordata</taxon>
        <taxon>Craniata</taxon>
        <taxon>Vertebrata</taxon>
        <taxon>Euteleostomi</taxon>
        <taxon>Actinopterygii</taxon>
        <taxon>Neopterygii</taxon>
        <taxon>Teleostei</taxon>
        <taxon>Neoteleostei</taxon>
        <taxon>Acanthomorphata</taxon>
        <taxon>Carangaria</taxon>
        <taxon>Pleuronectiformes</taxon>
        <taxon>Pleuronectoidei</taxon>
        <taxon>Pleuronectidae</taxon>
        <taxon>Pleuronectes</taxon>
    </lineage>
</organism>
<keyword evidence="2" id="KW-1003">Cell membrane</keyword>
<feature type="domain" description="Cadherin" evidence="13">
    <location>
        <begin position="116"/>
        <end position="227"/>
    </location>
</feature>
<evidence type="ECO:0000256" key="10">
    <source>
        <dbReference type="ARBA" id="ARBA00023180"/>
    </source>
</evidence>
<keyword evidence="9" id="KW-0472">Membrane</keyword>
<dbReference type="InterPro" id="IPR020894">
    <property type="entry name" value="Cadherin_CS"/>
</dbReference>
<feature type="domain" description="Cadherin" evidence="13">
    <location>
        <begin position="228"/>
        <end position="334"/>
    </location>
</feature>
<dbReference type="SUPFAM" id="SSF49313">
    <property type="entry name" value="Cadherin-like"/>
    <property type="match status" value="5"/>
</dbReference>
<evidence type="ECO:0000256" key="1">
    <source>
        <dbReference type="ARBA" id="ARBA00004251"/>
    </source>
</evidence>
<dbReference type="CDD" id="cd11304">
    <property type="entry name" value="Cadherin_repeat"/>
    <property type="match status" value="4"/>
</dbReference>
<evidence type="ECO:0000256" key="5">
    <source>
        <dbReference type="ARBA" id="ARBA00022737"/>
    </source>
</evidence>
<keyword evidence="4" id="KW-0732">Signal</keyword>
<dbReference type="InterPro" id="IPR050174">
    <property type="entry name" value="Protocadherin/Cadherin-CA"/>
</dbReference>
<reference evidence="14" key="1">
    <citation type="submission" date="2020-03" db="EMBL/GenBank/DDBJ databases">
        <authorList>
            <person name="Weist P."/>
        </authorList>
    </citation>
    <scope>NUCLEOTIDE SEQUENCE</scope>
</reference>
<feature type="domain" description="Cadherin" evidence="13">
    <location>
        <begin position="16"/>
        <end position="115"/>
    </location>
</feature>
<evidence type="ECO:0000256" key="3">
    <source>
        <dbReference type="ARBA" id="ARBA00022692"/>
    </source>
</evidence>
<keyword evidence="8" id="KW-1133">Transmembrane helix</keyword>
<dbReference type="Gene3D" id="2.60.40.60">
    <property type="entry name" value="Cadherins"/>
    <property type="match status" value="6"/>
</dbReference>
<name>A0A9N7TU22_PLEPL</name>
<protein>
    <recommendedName>
        <fullName evidence="13">Cadherin domain-containing protein</fullName>
    </recommendedName>
</protein>
<dbReference type="PROSITE" id="PS50268">
    <property type="entry name" value="CADHERIN_2"/>
    <property type="match status" value="4"/>
</dbReference>
<feature type="region of interest" description="Disordered" evidence="12">
    <location>
        <begin position="521"/>
        <end position="550"/>
    </location>
</feature>
<dbReference type="FunFam" id="2.60.40.60:FF:000007">
    <property type="entry name" value="Protocadherin alpha 2"/>
    <property type="match status" value="1"/>
</dbReference>
<evidence type="ECO:0000256" key="6">
    <source>
        <dbReference type="ARBA" id="ARBA00022837"/>
    </source>
</evidence>
<keyword evidence="5" id="KW-0677">Repeat</keyword>
<keyword evidence="10" id="KW-0325">Glycoprotein</keyword>
<dbReference type="GO" id="GO:0005509">
    <property type="term" value="F:calcium ion binding"/>
    <property type="evidence" value="ECO:0007669"/>
    <property type="project" value="UniProtKB-UniRule"/>
</dbReference>
<dbReference type="FunFam" id="2.60.40.60:FF:000153">
    <property type="entry name" value="Dachsous cadherin-related 2"/>
    <property type="match status" value="1"/>
</dbReference>
<dbReference type="GO" id="GO:0009653">
    <property type="term" value="P:anatomical structure morphogenesis"/>
    <property type="evidence" value="ECO:0007669"/>
    <property type="project" value="UniProtKB-ARBA"/>
</dbReference>